<evidence type="ECO:0000313" key="2">
    <source>
        <dbReference type="Proteomes" id="UP000799771"/>
    </source>
</evidence>
<sequence>MGLYHGPASLRRHVKSIWLGLYILHLFLHIISRLSDYQTIISLSLPSTISTSFQPCVSVLYFFFYTSGLISPSTSIHEHPLLNSRLQISSSFGKSAKGNSSSQQGLTSRYSLHLTSHPTAAQTTSWCTVLPNPYWLHNAHRGCNNKFLADFNTTQPPHLPPTEQHRTRLQTWATRSRTSIDIIDTDINLN</sequence>
<protein>
    <submittedName>
        <fullName evidence="1">Uncharacterized protein</fullName>
    </submittedName>
</protein>
<dbReference type="GeneID" id="54411157"/>
<dbReference type="EMBL" id="ML977508">
    <property type="protein sequence ID" value="KAF2128492.1"/>
    <property type="molecule type" value="Genomic_DNA"/>
</dbReference>
<keyword evidence="2" id="KW-1185">Reference proteome</keyword>
<evidence type="ECO:0000313" key="1">
    <source>
        <dbReference type="EMBL" id="KAF2128492.1"/>
    </source>
</evidence>
<dbReference type="AlphaFoldDB" id="A0A6A6A947"/>
<dbReference type="Proteomes" id="UP000799771">
    <property type="component" value="Unassembled WGS sequence"/>
</dbReference>
<proteinExistence type="predicted"/>
<dbReference type="RefSeq" id="XP_033522881.1">
    <property type="nucleotide sequence ID" value="XM_033670725.1"/>
</dbReference>
<name>A0A6A6A947_9PLEO</name>
<accession>A0A6A6A947</accession>
<gene>
    <name evidence="1" type="ORF">P153DRAFT_38811</name>
</gene>
<organism evidence="1 2">
    <name type="scientific">Dothidotthia symphoricarpi CBS 119687</name>
    <dbReference type="NCBI Taxonomy" id="1392245"/>
    <lineage>
        <taxon>Eukaryota</taxon>
        <taxon>Fungi</taxon>
        <taxon>Dikarya</taxon>
        <taxon>Ascomycota</taxon>
        <taxon>Pezizomycotina</taxon>
        <taxon>Dothideomycetes</taxon>
        <taxon>Pleosporomycetidae</taxon>
        <taxon>Pleosporales</taxon>
        <taxon>Dothidotthiaceae</taxon>
        <taxon>Dothidotthia</taxon>
    </lineage>
</organism>
<reference evidence="1" key="1">
    <citation type="journal article" date="2020" name="Stud. Mycol.">
        <title>101 Dothideomycetes genomes: a test case for predicting lifestyles and emergence of pathogens.</title>
        <authorList>
            <person name="Haridas S."/>
            <person name="Albert R."/>
            <person name="Binder M."/>
            <person name="Bloem J."/>
            <person name="Labutti K."/>
            <person name="Salamov A."/>
            <person name="Andreopoulos B."/>
            <person name="Baker S."/>
            <person name="Barry K."/>
            <person name="Bills G."/>
            <person name="Bluhm B."/>
            <person name="Cannon C."/>
            <person name="Castanera R."/>
            <person name="Culley D."/>
            <person name="Daum C."/>
            <person name="Ezra D."/>
            <person name="Gonzalez J."/>
            <person name="Henrissat B."/>
            <person name="Kuo A."/>
            <person name="Liang C."/>
            <person name="Lipzen A."/>
            <person name="Lutzoni F."/>
            <person name="Magnuson J."/>
            <person name="Mondo S."/>
            <person name="Nolan M."/>
            <person name="Ohm R."/>
            <person name="Pangilinan J."/>
            <person name="Park H.-J."/>
            <person name="Ramirez L."/>
            <person name="Alfaro M."/>
            <person name="Sun H."/>
            <person name="Tritt A."/>
            <person name="Yoshinaga Y."/>
            <person name="Zwiers L.-H."/>
            <person name="Turgeon B."/>
            <person name="Goodwin S."/>
            <person name="Spatafora J."/>
            <person name="Crous P."/>
            <person name="Grigoriev I."/>
        </authorList>
    </citation>
    <scope>NUCLEOTIDE SEQUENCE</scope>
    <source>
        <strain evidence="1">CBS 119687</strain>
    </source>
</reference>